<evidence type="ECO:0000256" key="13">
    <source>
        <dbReference type="ARBA" id="ARBA00075361"/>
    </source>
</evidence>
<dbReference type="OMA" id="ITHNGPV"/>
<dbReference type="Pfam" id="PF00005">
    <property type="entry name" value="ABC_tran"/>
    <property type="match status" value="2"/>
</dbReference>
<evidence type="ECO:0000256" key="5">
    <source>
        <dbReference type="ARBA" id="ARBA00022737"/>
    </source>
</evidence>
<reference evidence="19" key="2">
    <citation type="submission" date="2018-10" db="UniProtKB">
        <authorList>
            <consortium name="EnsemblPlants"/>
        </authorList>
    </citation>
    <scope>IDENTIFICATION</scope>
</reference>
<dbReference type="GO" id="GO:0016020">
    <property type="term" value="C:membrane"/>
    <property type="evidence" value="ECO:0007669"/>
    <property type="project" value="UniProtKB-SubCell"/>
</dbReference>
<keyword evidence="6" id="KW-0547">Nucleotide-binding</keyword>
<dbReference type="GO" id="GO:0005524">
    <property type="term" value="F:ATP binding"/>
    <property type="evidence" value="ECO:0007669"/>
    <property type="project" value="UniProtKB-KW"/>
</dbReference>
<dbReference type="Gramene" id="TraesRN1B0100894100.1">
    <property type="protein sequence ID" value="TraesRN1B0100894100.1"/>
    <property type="gene ID" value="TraesRN1B0100894100"/>
</dbReference>
<keyword evidence="8" id="KW-1278">Translocase</keyword>
<dbReference type="Gramene" id="TraesKAR1B01G0358150.1">
    <property type="protein sequence ID" value="cds.TraesKAR1B01G0358150.1"/>
    <property type="gene ID" value="TraesKAR1B01G0358150"/>
</dbReference>
<evidence type="ECO:0000256" key="1">
    <source>
        <dbReference type="ARBA" id="ARBA00004141"/>
    </source>
</evidence>
<protein>
    <recommendedName>
        <fullName evidence="12">ABC transporter C family member 13</fullName>
    </recommendedName>
    <alternativeName>
        <fullName evidence="14">Multidrug resistance-associated protein 13</fullName>
    </alternativeName>
    <alternativeName>
        <fullName evidence="15">OsMRP5</fullName>
    </alternativeName>
    <alternativeName>
        <fullName evidence="13">Protein LOW PHYTIC ACID 2</fullName>
    </alternativeName>
</protein>
<dbReference type="InterPro" id="IPR044726">
    <property type="entry name" value="ABCC_6TM_D2"/>
</dbReference>
<evidence type="ECO:0000256" key="11">
    <source>
        <dbReference type="ARBA" id="ARBA00057614"/>
    </source>
</evidence>
<evidence type="ECO:0000256" key="9">
    <source>
        <dbReference type="ARBA" id="ARBA00022989"/>
    </source>
</evidence>
<dbReference type="SMART" id="SM00382">
    <property type="entry name" value="AAA"/>
    <property type="match status" value="2"/>
</dbReference>
<dbReference type="FunFam" id="3.40.50.300:FF:000508">
    <property type="entry name" value="ABC transporter C family member 5"/>
    <property type="match status" value="1"/>
</dbReference>
<comment type="subcellular location">
    <subcellularLocation>
        <location evidence="1">Membrane</location>
        <topology evidence="1">Multi-pass membrane protein</topology>
    </subcellularLocation>
</comment>
<feature type="transmembrane region" description="Helical" evidence="16">
    <location>
        <begin position="721"/>
        <end position="746"/>
    </location>
</feature>
<evidence type="ECO:0000256" key="2">
    <source>
        <dbReference type="ARBA" id="ARBA00009726"/>
    </source>
</evidence>
<dbReference type="GO" id="GO:0140359">
    <property type="term" value="F:ABC-type transporter activity"/>
    <property type="evidence" value="ECO:0000318"/>
    <property type="project" value="GO_Central"/>
</dbReference>
<dbReference type="GO" id="GO:0055085">
    <property type="term" value="P:transmembrane transport"/>
    <property type="evidence" value="ECO:0000318"/>
    <property type="project" value="GO_Central"/>
</dbReference>
<dbReference type="PANTHER" id="PTHR24223:SF249">
    <property type="entry name" value="OS02G0288700 PROTEIN"/>
    <property type="match status" value="1"/>
</dbReference>
<dbReference type="PANTHER" id="PTHR24223">
    <property type="entry name" value="ATP-BINDING CASSETTE SUB-FAMILY C"/>
    <property type="match status" value="1"/>
</dbReference>
<evidence type="ECO:0000313" key="19">
    <source>
        <dbReference type="EnsemblPlants" id="TraesCS1B02G321200.1"/>
    </source>
</evidence>
<evidence type="ECO:0000256" key="14">
    <source>
        <dbReference type="ARBA" id="ARBA00079144"/>
    </source>
</evidence>
<dbReference type="InterPro" id="IPR011527">
    <property type="entry name" value="ABC1_TM_dom"/>
</dbReference>
<dbReference type="CDD" id="cd18580">
    <property type="entry name" value="ABC_6TM_ABCC_D2"/>
    <property type="match status" value="1"/>
</dbReference>
<dbReference type="InterPro" id="IPR017871">
    <property type="entry name" value="ABC_transporter-like_CS"/>
</dbReference>
<dbReference type="InterPro" id="IPR036640">
    <property type="entry name" value="ABC1_TM_sf"/>
</dbReference>
<comment type="similarity">
    <text evidence="2">Belongs to the ABC transporter superfamily. ABCC family. Conjugate transporter (TC 3.A.1.208) subfamily.</text>
</comment>
<gene>
    <name evidence="19" type="primary">LOC123137793</name>
</gene>
<evidence type="ECO:0000259" key="18">
    <source>
        <dbReference type="PROSITE" id="PS50929"/>
    </source>
</evidence>
<feature type="transmembrane region" description="Helical" evidence="16">
    <location>
        <begin position="947"/>
        <end position="969"/>
    </location>
</feature>
<dbReference type="RefSeq" id="XP_044413577.1">
    <property type="nucleotide sequence ID" value="XM_044557642.1"/>
</dbReference>
<dbReference type="Gramene" id="TraesROB_scaffold_000778_01G000200.1">
    <property type="protein sequence ID" value="TraesROB_scaffold_000778_01G000200.1"/>
    <property type="gene ID" value="TraesROB_scaffold_000778_01G000200"/>
</dbReference>
<dbReference type="PROSITE" id="PS50929">
    <property type="entry name" value="ABC_TM1F"/>
    <property type="match status" value="2"/>
</dbReference>
<dbReference type="PROSITE" id="PS00211">
    <property type="entry name" value="ABC_TRANSPORTER_1"/>
    <property type="match status" value="1"/>
</dbReference>
<comment type="function">
    <text evidence="11">ABC transporter that may affect phytic acid transport and compartmentalization. May function directly or indirectly in removing phytic acid from the cytosol or in vesicle trafficking. Required for phytic acid accumulation in developing seeds. Phytic acid is the primary storage form of phosphorus in cereal grains and other plant seeds.</text>
</comment>
<name>A0A3B5Z0T3_WHEAT</name>
<organism evidence="19">
    <name type="scientific">Triticum aestivum</name>
    <name type="common">Wheat</name>
    <dbReference type="NCBI Taxonomy" id="4565"/>
    <lineage>
        <taxon>Eukaryota</taxon>
        <taxon>Viridiplantae</taxon>
        <taxon>Streptophyta</taxon>
        <taxon>Embryophyta</taxon>
        <taxon>Tracheophyta</taxon>
        <taxon>Spermatophyta</taxon>
        <taxon>Magnoliopsida</taxon>
        <taxon>Liliopsida</taxon>
        <taxon>Poales</taxon>
        <taxon>Poaceae</taxon>
        <taxon>BOP clade</taxon>
        <taxon>Pooideae</taxon>
        <taxon>Triticodae</taxon>
        <taxon>Triticeae</taxon>
        <taxon>Triticinae</taxon>
        <taxon>Triticum</taxon>
    </lineage>
</organism>
<feature type="transmembrane region" description="Helical" evidence="16">
    <location>
        <begin position="838"/>
        <end position="857"/>
    </location>
</feature>
<feature type="transmembrane region" description="Helical" evidence="16">
    <location>
        <begin position="141"/>
        <end position="158"/>
    </location>
</feature>
<evidence type="ECO:0000256" key="10">
    <source>
        <dbReference type="ARBA" id="ARBA00023136"/>
    </source>
</evidence>
<evidence type="ECO:0000313" key="20">
    <source>
        <dbReference type="Proteomes" id="UP000019116"/>
    </source>
</evidence>
<accession>A0A3B5Z0T3</accession>
<dbReference type="CDD" id="cd03250">
    <property type="entry name" value="ABCC_MRP_domain1"/>
    <property type="match status" value="1"/>
</dbReference>
<dbReference type="SUPFAM" id="SSF52540">
    <property type="entry name" value="P-loop containing nucleoside triphosphate hydrolases"/>
    <property type="match status" value="2"/>
</dbReference>
<dbReference type="InterPro" id="IPR050173">
    <property type="entry name" value="ABC_transporter_C-like"/>
</dbReference>
<dbReference type="Gramene" id="TraesCS1B03G0879900.1">
    <property type="protein sequence ID" value="TraesCS1B03G0879900.1.CDS"/>
    <property type="gene ID" value="TraesCS1B03G0879900"/>
</dbReference>
<dbReference type="Gramene" id="TraesJAG1B03G00340780.1">
    <property type="protein sequence ID" value="TraesJAG1B03G00340780.1"/>
    <property type="gene ID" value="TraesJAG1B03G00340780"/>
</dbReference>
<feature type="transmembrane region" description="Helical" evidence="16">
    <location>
        <begin position="981"/>
        <end position="1003"/>
    </location>
</feature>
<feature type="transmembrane region" description="Helical" evidence="16">
    <location>
        <begin position="229"/>
        <end position="256"/>
    </location>
</feature>
<dbReference type="Gramene" id="TraesARI1B03G00344360.1">
    <property type="protein sequence ID" value="TraesARI1B03G00344360.1"/>
    <property type="gene ID" value="TraesARI1B03G00344360"/>
</dbReference>
<reference evidence="19" key="1">
    <citation type="submission" date="2018-08" db="EMBL/GenBank/DDBJ databases">
        <authorList>
            <person name="Rossello M."/>
        </authorList>
    </citation>
    <scope>NUCLEOTIDE SEQUENCE [LARGE SCALE GENOMIC DNA]</scope>
    <source>
        <strain evidence="19">cv. Chinese Spring</strain>
    </source>
</reference>
<dbReference type="Gramene" id="TraesPARA_EIv1.0_0187130.1">
    <property type="protein sequence ID" value="TraesPARA_EIv1.0_0187130.1.CDS"/>
    <property type="gene ID" value="TraesPARA_EIv1.0_0187130"/>
</dbReference>
<keyword evidence="4 16" id="KW-0812">Transmembrane</keyword>
<evidence type="ECO:0000256" key="12">
    <source>
        <dbReference type="ARBA" id="ARBA00068520"/>
    </source>
</evidence>
<evidence type="ECO:0000256" key="7">
    <source>
        <dbReference type="ARBA" id="ARBA00022840"/>
    </source>
</evidence>
<keyword evidence="20" id="KW-1185">Reference proteome</keyword>
<feature type="domain" description="ABC transporter" evidence="17">
    <location>
        <begin position="1042"/>
        <end position="1276"/>
    </location>
</feature>
<dbReference type="GO" id="GO:0016887">
    <property type="term" value="F:ATP hydrolysis activity"/>
    <property type="evidence" value="ECO:0007669"/>
    <property type="project" value="InterPro"/>
</dbReference>
<dbReference type="SMR" id="A0A3B5Z0T3"/>
<evidence type="ECO:0000259" key="17">
    <source>
        <dbReference type="PROSITE" id="PS50893"/>
    </source>
</evidence>
<evidence type="ECO:0000256" key="8">
    <source>
        <dbReference type="ARBA" id="ARBA00022967"/>
    </source>
</evidence>
<sequence>MKQPLLDQATSSSSEATGTKSLFTDAGWFSIITFYWMGPLLDLGRKKPLDLDDVPFLDDSDSVHGVLPNFKAKIVSNSATGQFTGVTAVKLAKAIVLTTWKPILVTAVYALLSSVASYVGPYLIEYFVDYLNKSSRSTKEGYVLVLTFVAAQLIEGLSTRHLQFRSKQVGVRARSSLVAAIYQKGLALSSQSRQSNSSGEMINVVSLDAECVGDFSRSMHDLWRLPVQIVLAMLILYSTLGFCPAFAALLATALTIGGNKPLGRMEQNYQERMMSAKDVRMRAMSEILQSMRILKLQGWEMIFLSKIIELRKVEMNWLKKNVYTSAMLLSIFFSAPAFVAMVTFGVCVLMGIPLETGKVLCALATFRQLQTPIHGLPDAYSMIIQTKVSLDRICSFLCLEELPSDVVTKLPRGTTDVSIEVTNGHFSWNTSSQVPTLQDVNFRIRQGMRVAVCGTVGSGKSSLLSCILGEIPKLSGEVRTCGRISYVSQTPWIQSGKIEDNILFGTEMNRERYEKVLEACSLIKDLDILPFGDQTIIGERGINLSGGQKQRIQIARALYHDADIYLFDDPFSAVDAHTGLHLFKECLLGFLASKTVVYVTHHVEFLPSADVIMVLKDGKIIQAGDYTEILNSGKEFTELIVSHKDALSTMDMLELPSSNYESSCHLHGNGSALPIADEQTHDNNQEVLVQNGQLVQEEEREKGRVGFIVYWRYITMAHKGAFVPLILLAQIIFQSLQIGSNLWMAWAAPVSKDVNPPVNSSTMINVYVALALVTSLCVFIRSYLLVMAGCRTATMLFDKMHECIFRAPMCFFDSTPSGRILNRASTDQSAVDTQIYDLMGYLLFPAIEILGTIILMSRVAWPVFVIFVPVIIASLSYQQYYISAARELQRLTGVYRAPVMQHFAESIAGTTIIRCFDKKREFISWTGQLMDNLSRASLYNAAAMEWLCFRLDFLSSFIFGFALILLVTLPTDLIDSKTAGLAVTYGLSLNMLIGWAIMVLCALENRMISVERILQYMTIPSEPPLTISESRLDCHWPTKGEIELRNLHVKYAPHLPLVLKGVTCTFSGGMKTGIVGRTGGGKSTLIQTLFRIVDPCVGQILIDGVDISTIGLHDLRTRLSIIPQDPVMFEGTLRSNIDPLDEYNDEQIWEALDCCHLGDEVRKNELKLDSTVTENGENWSAGQRQLVCLGRVILKRRRILVLDEATSSVDPITDSLIQKTLKQQFAECTVITIAHRITSVLDSERVILLDNGEIAEHDSPARLLEDSSSLFSKLVSEYTMGSKL</sequence>
<dbReference type="InterPro" id="IPR003593">
    <property type="entry name" value="AAA+_ATPase"/>
</dbReference>
<feature type="transmembrane region" description="Helical" evidence="16">
    <location>
        <begin position="766"/>
        <end position="790"/>
    </location>
</feature>
<dbReference type="OrthoDB" id="628615at2759"/>
<feature type="domain" description="ABC transmembrane type-1" evidence="18">
    <location>
        <begin position="104"/>
        <end position="385"/>
    </location>
</feature>
<dbReference type="Proteomes" id="UP000019116">
    <property type="component" value="Chromosome 1B"/>
</dbReference>
<dbReference type="SUPFAM" id="SSF90123">
    <property type="entry name" value="ABC transporter transmembrane region"/>
    <property type="match status" value="2"/>
</dbReference>
<keyword evidence="3" id="KW-0813">Transport</keyword>
<dbReference type="FunFam" id="3.40.50.300:FF:000169">
    <property type="entry name" value="ABC transporter C family member 3"/>
    <property type="match status" value="1"/>
</dbReference>
<dbReference type="Gramene" id="TraesLAC1B03G00344040.1">
    <property type="protein sequence ID" value="TraesLAC1B03G00344040.1"/>
    <property type="gene ID" value="TraesLAC1B03G00344040"/>
</dbReference>
<evidence type="ECO:0000256" key="3">
    <source>
        <dbReference type="ARBA" id="ARBA00022448"/>
    </source>
</evidence>
<dbReference type="InterPro" id="IPR027417">
    <property type="entry name" value="P-loop_NTPase"/>
</dbReference>
<feature type="transmembrane region" description="Helical" evidence="16">
    <location>
        <begin position="103"/>
        <end position="121"/>
    </location>
</feature>
<dbReference type="CDD" id="cd03244">
    <property type="entry name" value="ABCC_MRP_domain2"/>
    <property type="match status" value="1"/>
</dbReference>
<feature type="transmembrane region" description="Helical" evidence="16">
    <location>
        <begin position="863"/>
        <end position="882"/>
    </location>
</feature>
<dbReference type="CDD" id="cd18579">
    <property type="entry name" value="ABC_6TM_ABCC_D1"/>
    <property type="match status" value="1"/>
</dbReference>
<dbReference type="PaxDb" id="4565-Traes_1BL_D21E2A0BE.1"/>
<dbReference type="FunFam" id="1.20.1560.10:FF:000002">
    <property type="entry name" value="ABC transporter C family member 5"/>
    <property type="match status" value="1"/>
</dbReference>
<evidence type="ECO:0000256" key="4">
    <source>
        <dbReference type="ARBA" id="ARBA00022692"/>
    </source>
</evidence>
<keyword evidence="9 16" id="KW-1133">Transmembrane helix</keyword>
<keyword evidence="10 16" id="KW-0472">Membrane</keyword>
<evidence type="ECO:0000256" key="16">
    <source>
        <dbReference type="SAM" id="Phobius"/>
    </source>
</evidence>
<dbReference type="GeneID" id="123137793"/>
<feature type="transmembrane region" description="Helical" evidence="16">
    <location>
        <begin position="326"/>
        <end position="350"/>
    </location>
</feature>
<dbReference type="Pfam" id="PF00664">
    <property type="entry name" value="ABC_membrane"/>
    <property type="match status" value="2"/>
</dbReference>
<dbReference type="FunFam" id="1.20.1560.10:FF:000003">
    <property type="entry name" value="ABC transporter C family member 10"/>
    <property type="match status" value="1"/>
</dbReference>
<dbReference type="EnsemblPlants" id="TraesCS1B02G321200.1">
    <property type="protein sequence ID" value="TraesCS1B02G321200.1"/>
    <property type="gene ID" value="TraesCS1B02G321200"/>
</dbReference>
<evidence type="ECO:0000256" key="15">
    <source>
        <dbReference type="ARBA" id="ARBA00082971"/>
    </source>
</evidence>
<dbReference type="Gramene" id="TraesWEE_scaffold_104988_01G000100.1">
    <property type="protein sequence ID" value="TraesWEE_scaffold_104988_01G000100.1"/>
    <property type="gene ID" value="TraesWEE_scaffold_104988_01G000100"/>
</dbReference>
<dbReference type="Gene3D" id="3.40.50.300">
    <property type="entry name" value="P-loop containing nucleotide triphosphate hydrolases"/>
    <property type="match status" value="2"/>
</dbReference>
<evidence type="ECO:0000256" key="6">
    <source>
        <dbReference type="ARBA" id="ARBA00022741"/>
    </source>
</evidence>
<dbReference type="Gramene" id="TraesCS1B02G321200.1">
    <property type="protein sequence ID" value="TraesCS1B02G321200.1"/>
    <property type="gene ID" value="TraesCS1B02G321200"/>
</dbReference>
<dbReference type="InterPro" id="IPR003439">
    <property type="entry name" value="ABC_transporter-like_ATP-bd"/>
</dbReference>
<proteinExistence type="inferred from homology"/>
<dbReference type="InterPro" id="IPR044746">
    <property type="entry name" value="ABCC_6TM_D1"/>
</dbReference>
<dbReference type="STRING" id="4565.A0A3B5Z0T3"/>
<keyword evidence="7" id="KW-0067">ATP-binding</keyword>
<feature type="domain" description="ABC transporter" evidence="17">
    <location>
        <begin position="419"/>
        <end position="642"/>
    </location>
</feature>
<dbReference type="PROSITE" id="PS50893">
    <property type="entry name" value="ABC_TRANSPORTER_2"/>
    <property type="match status" value="2"/>
</dbReference>
<dbReference type="Gramene" id="TraesJUL1B03G00341470.1">
    <property type="protein sequence ID" value="TraesJUL1B03G00341470.1"/>
    <property type="gene ID" value="TraesJUL1B03G00341470"/>
</dbReference>
<keyword evidence="5" id="KW-0677">Repeat</keyword>
<dbReference type="Gramene" id="TraesSTA1B03G00340180.1">
    <property type="protein sequence ID" value="TraesSTA1B03G00340180.1"/>
    <property type="gene ID" value="TraesSTA1B03G00340180"/>
</dbReference>
<dbReference type="Gene3D" id="1.20.1560.10">
    <property type="entry name" value="ABC transporter type 1, transmembrane domain"/>
    <property type="match status" value="2"/>
</dbReference>
<feature type="domain" description="ABC transmembrane type-1" evidence="18">
    <location>
        <begin position="725"/>
        <end position="1005"/>
    </location>
</feature>